<evidence type="ECO:0000313" key="3">
    <source>
        <dbReference type="EMBL" id="ABJ81408.1"/>
    </source>
</evidence>
<dbReference type="eggNOG" id="COG1917">
    <property type="taxonomic scope" value="Bacteria"/>
</dbReference>
<dbReference type="InParanoid" id="Q02C08"/>
<dbReference type="InterPro" id="IPR025979">
    <property type="entry name" value="ChrR-like_cupin_dom"/>
</dbReference>
<keyword evidence="1" id="KW-0732">Signal</keyword>
<name>Q02C08_SOLUE</name>
<dbReference type="SUPFAM" id="SSF51182">
    <property type="entry name" value="RmlC-like cupins"/>
    <property type="match status" value="1"/>
</dbReference>
<dbReference type="HOGENOM" id="CLU_1902912_0_0_0"/>
<feature type="signal peptide" evidence="1">
    <location>
        <begin position="1"/>
        <end position="15"/>
    </location>
</feature>
<evidence type="ECO:0000259" key="2">
    <source>
        <dbReference type="Pfam" id="PF12973"/>
    </source>
</evidence>
<dbReference type="InterPro" id="IPR011051">
    <property type="entry name" value="RmlC_Cupin_sf"/>
</dbReference>
<dbReference type="InterPro" id="IPR014710">
    <property type="entry name" value="RmlC-like_jellyroll"/>
</dbReference>
<dbReference type="STRING" id="234267.Acid_0396"/>
<dbReference type="EMBL" id="CP000473">
    <property type="protein sequence ID" value="ABJ81408.1"/>
    <property type="molecule type" value="Genomic_DNA"/>
</dbReference>
<feature type="chain" id="PRO_5012791087" evidence="1">
    <location>
        <begin position="16"/>
        <end position="133"/>
    </location>
</feature>
<proteinExistence type="predicted"/>
<dbReference type="Pfam" id="PF12973">
    <property type="entry name" value="Cupin_7"/>
    <property type="match status" value="1"/>
</dbReference>
<protein>
    <submittedName>
        <fullName evidence="3">Cupin 2, conserved barrel domain protein</fullName>
    </submittedName>
</protein>
<sequence precursor="true">MKFALLLLSASIAMAQPVLTNLATAKWTHDKGDPPGSESVLLREDAQTGAMELLVRYPAGHVFAPHWHSVNERIVVLEGKLSVQVGAGAETSLDAGGFAFLPAKEVQRLACTSASRCTFYIQWDGKLDSHKVQ</sequence>
<dbReference type="KEGG" id="sus:Acid_0396"/>
<dbReference type="Gene3D" id="2.60.120.10">
    <property type="entry name" value="Jelly Rolls"/>
    <property type="match status" value="1"/>
</dbReference>
<feature type="domain" description="ChrR-like cupin" evidence="2">
    <location>
        <begin position="16"/>
        <end position="120"/>
    </location>
</feature>
<accession>Q02C08</accession>
<evidence type="ECO:0000256" key="1">
    <source>
        <dbReference type="SAM" id="SignalP"/>
    </source>
</evidence>
<gene>
    <name evidence="3" type="ordered locus">Acid_0396</name>
</gene>
<reference evidence="3" key="1">
    <citation type="submission" date="2006-10" db="EMBL/GenBank/DDBJ databases">
        <title>Complete sequence of Solibacter usitatus Ellin6076.</title>
        <authorList>
            <consortium name="US DOE Joint Genome Institute"/>
            <person name="Copeland A."/>
            <person name="Lucas S."/>
            <person name="Lapidus A."/>
            <person name="Barry K."/>
            <person name="Detter J.C."/>
            <person name="Glavina del Rio T."/>
            <person name="Hammon N."/>
            <person name="Israni S."/>
            <person name="Dalin E."/>
            <person name="Tice H."/>
            <person name="Pitluck S."/>
            <person name="Thompson L.S."/>
            <person name="Brettin T."/>
            <person name="Bruce D."/>
            <person name="Han C."/>
            <person name="Tapia R."/>
            <person name="Gilna P."/>
            <person name="Schmutz J."/>
            <person name="Larimer F."/>
            <person name="Land M."/>
            <person name="Hauser L."/>
            <person name="Kyrpides N."/>
            <person name="Mikhailova N."/>
            <person name="Janssen P.H."/>
            <person name="Kuske C.R."/>
            <person name="Richardson P."/>
        </authorList>
    </citation>
    <scope>NUCLEOTIDE SEQUENCE</scope>
    <source>
        <strain evidence="3">Ellin6076</strain>
    </source>
</reference>
<dbReference type="AlphaFoldDB" id="Q02C08"/>
<dbReference type="OrthoDB" id="1050074at2"/>
<organism evidence="3">
    <name type="scientific">Solibacter usitatus (strain Ellin6076)</name>
    <dbReference type="NCBI Taxonomy" id="234267"/>
    <lineage>
        <taxon>Bacteria</taxon>
        <taxon>Pseudomonadati</taxon>
        <taxon>Acidobacteriota</taxon>
        <taxon>Terriglobia</taxon>
        <taxon>Bryobacterales</taxon>
        <taxon>Solibacteraceae</taxon>
        <taxon>Candidatus Solibacter</taxon>
    </lineage>
</organism>